<proteinExistence type="predicted"/>
<evidence type="ECO:0000256" key="4">
    <source>
        <dbReference type="ARBA" id="ARBA00022932"/>
    </source>
</evidence>
<dbReference type="GO" id="GO:0006261">
    <property type="term" value="P:DNA-templated DNA replication"/>
    <property type="evidence" value="ECO:0007669"/>
    <property type="project" value="TreeGrafter"/>
</dbReference>
<dbReference type="PANTHER" id="PTHR34388">
    <property type="entry name" value="DNA POLYMERASE III SUBUNIT DELTA"/>
    <property type="match status" value="1"/>
</dbReference>
<dbReference type="GO" id="GO:0003677">
    <property type="term" value="F:DNA binding"/>
    <property type="evidence" value="ECO:0007669"/>
    <property type="project" value="InterPro"/>
</dbReference>
<dbReference type="InterPro" id="IPR005790">
    <property type="entry name" value="DNA_polIII_delta"/>
</dbReference>
<gene>
    <name evidence="5" type="ORF">COY31_02300</name>
</gene>
<dbReference type="NCBIfam" id="TIGR01128">
    <property type="entry name" value="holA"/>
    <property type="match status" value="1"/>
</dbReference>
<keyword evidence="4" id="KW-0239">DNA-directed DNA polymerase</keyword>
<dbReference type="Gene3D" id="1.10.8.60">
    <property type="match status" value="1"/>
</dbReference>
<dbReference type="SUPFAM" id="SSF52540">
    <property type="entry name" value="P-loop containing nucleoside triphosphate hydrolases"/>
    <property type="match status" value="1"/>
</dbReference>
<sequence length="268" mass="31138">MIIFLYGLDSYRRQRKLNKIVEEYKQKHSNISLERFDLEEEGEFERLKDFASQMSIFGSKKMAVLKNISEAEPEKIKEFLKNYFNSENLTVLISENSVPNGFESLLKKAFLTKKFDELNAEKLKFFAQKEIQGRGVLISDSALDFLAQNFRDDMWGFINELEKLILWRTGNKTEIGVSDVRNAGDYFYKAPNMFNFINSVARNLPPRQKIVNLEKLLLRQEEPAKVFNFMASSRYLSKDLVKKLADCDVSAKSGKLDYEDIFLSLALN</sequence>
<name>A0A2M7TFI2_9BACT</name>
<keyword evidence="3" id="KW-0235">DNA replication</keyword>
<dbReference type="AlphaFoldDB" id="A0A2M7TFI2"/>
<evidence type="ECO:0000256" key="1">
    <source>
        <dbReference type="ARBA" id="ARBA00022679"/>
    </source>
</evidence>
<comment type="caution">
    <text evidence="5">The sequence shown here is derived from an EMBL/GenBank/DDBJ whole genome shotgun (WGS) entry which is preliminary data.</text>
</comment>
<keyword evidence="1" id="KW-0808">Transferase</keyword>
<dbReference type="Proteomes" id="UP000230553">
    <property type="component" value="Unassembled WGS sequence"/>
</dbReference>
<evidence type="ECO:0000313" key="5">
    <source>
        <dbReference type="EMBL" id="PIZ44596.1"/>
    </source>
</evidence>
<reference evidence="6" key="1">
    <citation type="submission" date="2017-09" db="EMBL/GenBank/DDBJ databases">
        <title>Depth-based differentiation of microbial function through sediment-hosted aquifers and enrichment of novel symbionts in the deep terrestrial subsurface.</title>
        <authorList>
            <person name="Probst A.J."/>
            <person name="Ladd B."/>
            <person name="Jarett J.K."/>
            <person name="Geller-Mcgrath D.E."/>
            <person name="Sieber C.M.K."/>
            <person name="Emerson J.B."/>
            <person name="Anantharaman K."/>
            <person name="Thomas B.C."/>
            <person name="Malmstrom R."/>
            <person name="Stieglmeier M."/>
            <person name="Klingl A."/>
            <person name="Woyke T."/>
            <person name="Ryan C.M."/>
            <person name="Banfield J.F."/>
        </authorList>
    </citation>
    <scope>NUCLEOTIDE SEQUENCE [LARGE SCALE GENOMIC DNA]</scope>
</reference>
<dbReference type="InterPro" id="IPR027417">
    <property type="entry name" value="P-loop_NTPase"/>
</dbReference>
<dbReference type="GO" id="GO:0009360">
    <property type="term" value="C:DNA polymerase III complex"/>
    <property type="evidence" value="ECO:0007669"/>
    <property type="project" value="TreeGrafter"/>
</dbReference>
<dbReference type="GO" id="GO:0003887">
    <property type="term" value="F:DNA-directed DNA polymerase activity"/>
    <property type="evidence" value="ECO:0007669"/>
    <property type="project" value="UniProtKB-KW"/>
</dbReference>
<dbReference type="EMBL" id="PFNM01000042">
    <property type="protein sequence ID" value="PIZ44596.1"/>
    <property type="molecule type" value="Genomic_DNA"/>
</dbReference>
<keyword evidence="2" id="KW-0548">Nucleotidyltransferase</keyword>
<dbReference type="Gene3D" id="3.40.50.300">
    <property type="entry name" value="P-loop containing nucleotide triphosphate hydrolases"/>
    <property type="match status" value="1"/>
</dbReference>
<evidence type="ECO:0000256" key="3">
    <source>
        <dbReference type="ARBA" id="ARBA00022705"/>
    </source>
</evidence>
<dbReference type="PANTHER" id="PTHR34388:SF1">
    <property type="entry name" value="DNA POLYMERASE III SUBUNIT DELTA"/>
    <property type="match status" value="1"/>
</dbReference>
<protein>
    <submittedName>
        <fullName evidence="5">Uncharacterized protein</fullName>
    </submittedName>
</protein>
<evidence type="ECO:0000256" key="2">
    <source>
        <dbReference type="ARBA" id="ARBA00022695"/>
    </source>
</evidence>
<accession>A0A2M7TFI2</accession>
<evidence type="ECO:0000313" key="6">
    <source>
        <dbReference type="Proteomes" id="UP000230553"/>
    </source>
</evidence>
<organism evidence="5 6">
    <name type="scientific">Candidatus Wolfebacteria bacterium CG_4_10_14_0_2_um_filter_39_18</name>
    <dbReference type="NCBI Taxonomy" id="1975061"/>
    <lineage>
        <taxon>Bacteria</taxon>
        <taxon>Candidatus Wolfeibacteriota</taxon>
    </lineage>
</organism>